<dbReference type="Proteomes" id="UP000010523">
    <property type="component" value="Unassembled WGS sequence"/>
</dbReference>
<protein>
    <recommendedName>
        <fullName evidence="3">SIR2-like domain-containing protein</fullName>
    </recommendedName>
</protein>
<name>I3DVR0_BACMT</name>
<reference evidence="1 2" key="1">
    <citation type="journal article" date="2012" name="Appl. Environ. Microbiol.">
        <title>Genome Sequence of Thermotolerant Bacillus methanolicus: Features and Regulation Related to Methylotrophy and Production of L-Lysine and L-Glutamate from Methanol.</title>
        <authorList>
            <person name="Heggeset T.M."/>
            <person name="Krog A."/>
            <person name="Balzer S."/>
            <person name="Wentzel A."/>
            <person name="Ellingsen T.E."/>
            <person name="Brautaset T."/>
        </authorList>
    </citation>
    <scope>NUCLEOTIDE SEQUENCE [LARGE SCALE GENOMIC DNA]</scope>
    <source>
        <strain evidence="1 2">PB1</strain>
    </source>
</reference>
<dbReference type="RefSeq" id="WP_004436690.1">
    <property type="nucleotide sequence ID" value="NZ_AFEU01000003.1"/>
</dbReference>
<sequence>MKLKDAVNLIEDIITCANKASNSNTANRYLASSYIQAYQELTNYLKYLFVYYNKKVSDDEIKSLKEWGWYKLFKKLNESPDCDKVTIVTYNYDIWLERILANADINFEVLGVSNGKYNPNEAYKFNIIKPHGSISFAYRKPIDASAFQITSKTRELTNGNLSDYTVNYDGLENVYMFNAMIPPAGDSSRIESSWAYELRKLALEEAKSLNYGDEFLLCGISYWHVDRQEIDELLISINPEINVKMINPNPPTTLSAVLTSLFDNHITYKNSSVLGEMY</sequence>
<gene>
    <name evidence="1" type="ORF">PB1_12254</name>
</gene>
<comment type="caution">
    <text evidence="1">The sequence shown here is derived from an EMBL/GenBank/DDBJ whole genome shotgun (WGS) entry which is preliminary data.</text>
</comment>
<organism evidence="1 2">
    <name type="scientific">Bacillus methanolicus PB1</name>
    <dbReference type="NCBI Taxonomy" id="997296"/>
    <lineage>
        <taxon>Bacteria</taxon>
        <taxon>Bacillati</taxon>
        <taxon>Bacillota</taxon>
        <taxon>Bacilli</taxon>
        <taxon>Bacillales</taxon>
        <taxon>Bacillaceae</taxon>
        <taxon>Bacillus</taxon>
    </lineage>
</organism>
<keyword evidence="2" id="KW-1185">Reference proteome</keyword>
<dbReference type="eggNOG" id="ENOG5030DG7">
    <property type="taxonomic scope" value="Bacteria"/>
</dbReference>
<dbReference type="EMBL" id="AFEU01000003">
    <property type="protein sequence ID" value="EIJ78331.1"/>
    <property type="molecule type" value="Genomic_DNA"/>
</dbReference>
<accession>I3DVR0</accession>
<dbReference type="AlphaFoldDB" id="I3DVR0"/>
<evidence type="ECO:0000313" key="1">
    <source>
        <dbReference type="EMBL" id="EIJ78331.1"/>
    </source>
</evidence>
<evidence type="ECO:0000313" key="2">
    <source>
        <dbReference type="Proteomes" id="UP000010523"/>
    </source>
</evidence>
<evidence type="ECO:0008006" key="3">
    <source>
        <dbReference type="Google" id="ProtNLM"/>
    </source>
</evidence>
<proteinExistence type="predicted"/>
<dbReference type="PATRIC" id="fig|997296.3.peg.2584"/>